<dbReference type="GO" id="GO:0008119">
    <property type="term" value="F:thiopurine S-methyltransferase activity"/>
    <property type="evidence" value="ECO:0007669"/>
    <property type="project" value="UniProtKB-EC"/>
</dbReference>
<dbReference type="Gene3D" id="3.40.50.150">
    <property type="entry name" value="Vaccinia Virus protein VP39"/>
    <property type="match status" value="1"/>
</dbReference>
<dbReference type="EMBL" id="JAZGQO010000007">
    <property type="protein sequence ID" value="KAK6182977.1"/>
    <property type="molecule type" value="Genomic_DNA"/>
</dbReference>
<dbReference type="PROSITE" id="PS51585">
    <property type="entry name" value="SAM_MT_TPMT"/>
    <property type="match status" value="1"/>
</dbReference>
<evidence type="ECO:0000256" key="4">
    <source>
        <dbReference type="ARBA" id="ARBA00011905"/>
    </source>
</evidence>
<evidence type="ECO:0000256" key="2">
    <source>
        <dbReference type="ARBA" id="ARBA00004496"/>
    </source>
</evidence>
<accession>A0AAN8JTM6</accession>
<comment type="similarity">
    <text evidence="3">Belongs to the class I-like SAM-binding methyltransferase superfamily. TPMT family.</text>
</comment>
<proteinExistence type="inferred from homology"/>
<reference evidence="9 10" key="1">
    <citation type="submission" date="2024-01" db="EMBL/GenBank/DDBJ databases">
        <title>The genome of the rayed Mediterranean limpet Patella caerulea (Linnaeus, 1758).</title>
        <authorList>
            <person name="Anh-Thu Weber A."/>
            <person name="Halstead-Nussloch G."/>
        </authorList>
    </citation>
    <scope>NUCLEOTIDE SEQUENCE [LARGE SCALE GENOMIC DNA]</scope>
    <source>
        <strain evidence="9">AATW-2023a</strain>
        <tissue evidence="9">Whole specimen</tissue>
    </source>
</reference>
<keyword evidence="6" id="KW-0489">Methyltransferase</keyword>
<dbReference type="Pfam" id="PF05724">
    <property type="entry name" value="TPMT"/>
    <property type="match status" value="1"/>
</dbReference>
<evidence type="ECO:0000256" key="5">
    <source>
        <dbReference type="ARBA" id="ARBA00022490"/>
    </source>
</evidence>
<evidence type="ECO:0000313" key="9">
    <source>
        <dbReference type="EMBL" id="KAK6182977.1"/>
    </source>
</evidence>
<keyword evidence="10" id="KW-1185">Reference proteome</keyword>
<evidence type="ECO:0000256" key="6">
    <source>
        <dbReference type="ARBA" id="ARBA00022603"/>
    </source>
</evidence>
<dbReference type="GO" id="GO:0005737">
    <property type="term" value="C:cytoplasm"/>
    <property type="evidence" value="ECO:0007669"/>
    <property type="project" value="UniProtKB-SubCell"/>
</dbReference>
<name>A0AAN8JTM6_PATCE</name>
<organism evidence="9 10">
    <name type="scientific">Patella caerulea</name>
    <name type="common">Rayed Mediterranean limpet</name>
    <dbReference type="NCBI Taxonomy" id="87958"/>
    <lineage>
        <taxon>Eukaryota</taxon>
        <taxon>Metazoa</taxon>
        <taxon>Spiralia</taxon>
        <taxon>Lophotrochozoa</taxon>
        <taxon>Mollusca</taxon>
        <taxon>Gastropoda</taxon>
        <taxon>Patellogastropoda</taxon>
        <taxon>Patelloidea</taxon>
        <taxon>Patellidae</taxon>
        <taxon>Patella</taxon>
    </lineage>
</organism>
<dbReference type="InterPro" id="IPR029063">
    <property type="entry name" value="SAM-dependent_MTases_sf"/>
</dbReference>
<comment type="subcellular location">
    <subcellularLocation>
        <location evidence="2">Cytoplasm</location>
    </subcellularLocation>
</comment>
<gene>
    <name evidence="9" type="ORF">SNE40_010537</name>
</gene>
<comment type="caution">
    <text evidence="9">The sequence shown here is derived from an EMBL/GenBank/DDBJ whole genome shotgun (WGS) entry which is preliminary data.</text>
</comment>
<keyword evidence="5" id="KW-0963">Cytoplasm</keyword>
<dbReference type="Proteomes" id="UP001347796">
    <property type="component" value="Unassembled WGS sequence"/>
</dbReference>
<evidence type="ECO:0000256" key="7">
    <source>
        <dbReference type="ARBA" id="ARBA00022679"/>
    </source>
</evidence>
<evidence type="ECO:0000313" key="10">
    <source>
        <dbReference type="Proteomes" id="UP001347796"/>
    </source>
</evidence>
<dbReference type="InterPro" id="IPR008854">
    <property type="entry name" value="TPMT"/>
</dbReference>
<evidence type="ECO:0000256" key="3">
    <source>
        <dbReference type="ARBA" id="ARBA00008145"/>
    </source>
</evidence>
<dbReference type="PANTHER" id="PTHR10259">
    <property type="entry name" value="THIOPURINE S-METHYLTRANSFERASE"/>
    <property type="match status" value="1"/>
</dbReference>
<evidence type="ECO:0000256" key="8">
    <source>
        <dbReference type="ARBA" id="ARBA00022691"/>
    </source>
</evidence>
<dbReference type="GO" id="GO:0032259">
    <property type="term" value="P:methylation"/>
    <property type="evidence" value="ECO:0007669"/>
    <property type="project" value="UniProtKB-KW"/>
</dbReference>
<dbReference type="EC" id="2.1.1.67" evidence="4"/>
<comment type="catalytic activity">
    <reaction evidence="1">
        <text>S-adenosyl-L-methionine + a thiopurine = S-adenosyl-L-homocysteine + a thiopurine S-methylether.</text>
        <dbReference type="EC" id="2.1.1.67"/>
    </reaction>
</comment>
<dbReference type="SUPFAM" id="SSF53335">
    <property type="entry name" value="S-adenosyl-L-methionine-dependent methyltransferases"/>
    <property type="match status" value="1"/>
</dbReference>
<sequence>MADHHHDHQHEDHGHDHNEPITPEFWLKYWDSKEGRECNHQEVHECLLKYEDLALKGREKLKIFVPLCGKTYDIKWLADKGHEVVGIELSPVAVQQFFELNNIEFSVSKVPSIQGDLYTSKLGNIRIYRGDFFLFSRNLESNFQVVWDAGALHSFPKSERDKYVDVVKSLMAPGCQYLLEEDVPSCSDRFEIADLKKSFGPNFTVEDLGFTKTDVAMLKEWEIEGFRIYHIY</sequence>
<protein>
    <recommendedName>
        <fullName evidence="4">thiopurine S-methyltransferase</fullName>
        <ecNumber evidence="4">2.1.1.67</ecNumber>
    </recommendedName>
</protein>
<keyword evidence="8" id="KW-0949">S-adenosyl-L-methionine</keyword>
<keyword evidence="7" id="KW-0808">Transferase</keyword>
<dbReference type="FunFam" id="3.40.50.150:FF:000101">
    <property type="entry name" value="Thiopurine S-methyltransferase"/>
    <property type="match status" value="1"/>
</dbReference>
<evidence type="ECO:0000256" key="1">
    <source>
        <dbReference type="ARBA" id="ARBA00000903"/>
    </source>
</evidence>
<dbReference type="PANTHER" id="PTHR10259:SF11">
    <property type="entry name" value="THIOPURINE S-METHYLTRANSFERASE"/>
    <property type="match status" value="1"/>
</dbReference>
<dbReference type="AlphaFoldDB" id="A0AAN8JTM6"/>